<keyword evidence="3" id="KW-1185">Reference proteome</keyword>
<reference evidence="2 3" key="1">
    <citation type="submission" date="2018-05" db="EMBL/GenBank/DDBJ databases">
        <title>Complete Genome Sequences of Extremely Thermoacidophilic, Metal-Mobilizing Type-Strain Members of the Archaeal Family Sulfolobaceae: Acidianus brierleyi DSM-1651T, Acidianus sulfidivorans DSM-18786T, Metallosphaera hakonensis DSM-7519T, and Metallosphaera prunae DSM-10039T.</title>
        <authorList>
            <person name="Counts J.A."/>
            <person name="Kelly R.M."/>
        </authorList>
    </citation>
    <scope>NUCLEOTIDE SEQUENCE [LARGE SCALE GENOMIC DNA]</scope>
    <source>
        <strain evidence="2 3">HO1-1</strain>
    </source>
</reference>
<sequence>MRPRSKIKGSSSSLAVGIIVAIILAIVMVGFYLYPFIFHNRTVTLTKNGMTPNNVEVYNALSTALGNSYRVIALNGTDANGLLVFGSVKDPILFINYSSLYYIQKSALVKVYPPGSMQYWGNLSYDLAVLRLVPAKYHVASAVLMNTTGLDYTGGNYTLTLLGTFSHGSSVFIPSYPADGYTVMMFVTPPRPPVNNTVNDTLEALNVGMEGWPVQLTGEIYYPYSTTPYIVVQWEPYWHEVNDTWTTGEFNVWVVHPLSNGTLTETSIKLLVGGGGNGYIKDLKPGDLIEMEVTYDGNDNTVYAKVVNLNSSSTVTVALPLYSNFTVPHAGGYWTEVNAGTGNSYWNWGLVYLSVFNNVYVEIEKG</sequence>
<reference evidence="3" key="2">
    <citation type="submission" date="2020-03" db="EMBL/GenBank/DDBJ databases">
        <title>Complete Genome Sequences of Extremely Thermoacidophilic, Metal-Mobilizing Type-Strain Members of the Archaeal Family Sulfolobaceae: Acidianus brierleyi DSM-1651T, Acidianus sulfidivorans DSM-18786T, Metallosphaera hakonensis DSM-7519T, and Metallosphaera prunae DSM-10039T.</title>
        <authorList>
            <person name="Counts J.A."/>
            <person name="Kelly R.M."/>
        </authorList>
    </citation>
    <scope>NUCLEOTIDE SEQUENCE [LARGE SCALE GENOMIC DNA]</scope>
    <source>
        <strain evidence="3">HO1-1</strain>
    </source>
</reference>
<feature type="transmembrane region" description="Helical" evidence="1">
    <location>
        <begin position="12"/>
        <end position="34"/>
    </location>
</feature>
<name>A0A2U9IRF2_9CREN</name>
<dbReference type="GeneID" id="36834018"/>
<dbReference type="OrthoDB" id="28427at2157"/>
<dbReference type="AlphaFoldDB" id="A0A2U9IRF2"/>
<proteinExistence type="predicted"/>
<dbReference type="EMBL" id="CP029287">
    <property type="protein sequence ID" value="AWR98629.1"/>
    <property type="molecule type" value="Genomic_DNA"/>
</dbReference>
<protein>
    <submittedName>
        <fullName evidence="2">Uncharacterized protein</fullName>
    </submittedName>
</protein>
<keyword evidence="1" id="KW-1133">Transmembrane helix</keyword>
<dbReference type="KEGG" id="mhk:DFR87_01710"/>
<dbReference type="RefSeq" id="WP_054837283.1">
    <property type="nucleotide sequence ID" value="NZ_BBBA01000038.1"/>
</dbReference>
<accession>A0A2U9IRF2</accession>
<evidence type="ECO:0000313" key="3">
    <source>
        <dbReference type="Proteomes" id="UP000247586"/>
    </source>
</evidence>
<dbReference type="Proteomes" id="UP000247586">
    <property type="component" value="Chromosome"/>
</dbReference>
<organism evidence="2 3">
    <name type="scientific">Metallosphaera hakonensis JCM 8857 = DSM 7519</name>
    <dbReference type="NCBI Taxonomy" id="1293036"/>
    <lineage>
        <taxon>Archaea</taxon>
        <taxon>Thermoproteota</taxon>
        <taxon>Thermoprotei</taxon>
        <taxon>Sulfolobales</taxon>
        <taxon>Sulfolobaceae</taxon>
        <taxon>Metallosphaera</taxon>
    </lineage>
</organism>
<gene>
    <name evidence="2" type="ORF">DFR87_01710</name>
</gene>
<reference evidence="3" key="3">
    <citation type="submission" date="2020-03" db="EMBL/GenBank/DDBJ databases">
        <title>Sequencing and Assembly of Multiple Reported Metal-Biooxidizing Members of the Extremely Thermoacidophilic Archaeal Family Sulfolobaceae.</title>
        <authorList>
            <person name="Counts J.A."/>
            <person name="Kelly R.M."/>
        </authorList>
    </citation>
    <scope>NUCLEOTIDE SEQUENCE [LARGE SCALE GENOMIC DNA]</scope>
    <source>
        <strain evidence="3">HO1-1</strain>
    </source>
</reference>
<keyword evidence="1" id="KW-0812">Transmembrane</keyword>
<evidence type="ECO:0000256" key="1">
    <source>
        <dbReference type="SAM" id="Phobius"/>
    </source>
</evidence>
<keyword evidence="1" id="KW-0472">Membrane</keyword>
<evidence type="ECO:0000313" key="2">
    <source>
        <dbReference type="EMBL" id="AWR98629.1"/>
    </source>
</evidence>